<dbReference type="AlphaFoldDB" id="S8DUD3"/>
<keyword evidence="2" id="KW-1185">Reference proteome</keyword>
<dbReference type="EMBL" id="KE504184">
    <property type="protein sequence ID" value="EPS96751.1"/>
    <property type="molecule type" value="Genomic_DNA"/>
</dbReference>
<protein>
    <submittedName>
        <fullName evidence="1">Uncharacterized protein</fullName>
    </submittedName>
</protein>
<organism evidence="1 2">
    <name type="scientific">Fomitopsis schrenkii</name>
    <name type="common">Brown rot fungus</name>
    <dbReference type="NCBI Taxonomy" id="2126942"/>
    <lineage>
        <taxon>Eukaryota</taxon>
        <taxon>Fungi</taxon>
        <taxon>Dikarya</taxon>
        <taxon>Basidiomycota</taxon>
        <taxon>Agaricomycotina</taxon>
        <taxon>Agaricomycetes</taxon>
        <taxon>Polyporales</taxon>
        <taxon>Fomitopsis</taxon>
    </lineage>
</organism>
<sequence length="173" mass="18540">MEQNHGGATNPVAQVVKNCERTQLRQPSTSSAEPIQQANVRFSNPSMQPRLPSLPRKSDVVVPCLLSAPATSPTVLRAIFHAQCHAHRLLTTVALALANYPRPAGRTERVACAAMTTTVTISSGPALRVTSEICNGLALVRALELIVGGPDMARSSISDGRRFLGYLITTTHY</sequence>
<dbReference type="Proteomes" id="UP000015241">
    <property type="component" value="Unassembled WGS sequence"/>
</dbReference>
<accession>S8DUD3</accession>
<dbReference type="InParanoid" id="S8DUD3"/>
<evidence type="ECO:0000313" key="1">
    <source>
        <dbReference type="EMBL" id="EPS96751.1"/>
    </source>
</evidence>
<gene>
    <name evidence="1" type="ORF">FOMPIDRAFT_1052990</name>
</gene>
<reference evidence="1 2" key="1">
    <citation type="journal article" date="2012" name="Science">
        <title>The Paleozoic origin of enzymatic lignin decomposition reconstructed from 31 fungal genomes.</title>
        <authorList>
            <person name="Floudas D."/>
            <person name="Binder M."/>
            <person name="Riley R."/>
            <person name="Barry K."/>
            <person name="Blanchette R.A."/>
            <person name="Henrissat B."/>
            <person name="Martinez A.T."/>
            <person name="Otillar R."/>
            <person name="Spatafora J.W."/>
            <person name="Yadav J.S."/>
            <person name="Aerts A."/>
            <person name="Benoit I."/>
            <person name="Boyd A."/>
            <person name="Carlson A."/>
            <person name="Copeland A."/>
            <person name="Coutinho P.M."/>
            <person name="de Vries R.P."/>
            <person name="Ferreira P."/>
            <person name="Findley K."/>
            <person name="Foster B."/>
            <person name="Gaskell J."/>
            <person name="Glotzer D."/>
            <person name="Gorecki P."/>
            <person name="Heitman J."/>
            <person name="Hesse C."/>
            <person name="Hori C."/>
            <person name="Igarashi K."/>
            <person name="Jurgens J.A."/>
            <person name="Kallen N."/>
            <person name="Kersten P."/>
            <person name="Kohler A."/>
            <person name="Kuees U."/>
            <person name="Kumar T.K.A."/>
            <person name="Kuo A."/>
            <person name="LaButti K."/>
            <person name="Larrondo L.F."/>
            <person name="Lindquist E."/>
            <person name="Ling A."/>
            <person name="Lombard V."/>
            <person name="Lucas S."/>
            <person name="Lundell T."/>
            <person name="Martin R."/>
            <person name="McLaughlin D.J."/>
            <person name="Morgenstern I."/>
            <person name="Morin E."/>
            <person name="Murat C."/>
            <person name="Nagy L.G."/>
            <person name="Nolan M."/>
            <person name="Ohm R.A."/>
            <person name="Patyshakuliyeva A."/>
            <person name="Rokas A."/>
            <person name="Ruiz-Duenas F.J."/>
            <person name="Sabat G."/>
            <person name="Salamov A."/>
            <person name="Samejima M."/>
            <person name="Schmutz J."/>
            <person name="Slot J.C."/>
            <person name="St John F."/>
            <person name="Stenlid J."/>
            <person name="Sun H."/>
            <person name="Sun S."/>
            <person name="Syed K."/>
            <person name="Tsang A."/>
            <person name="Wiebenga A."/>
            <person name="Young D."/>
            <person name="Pisabarro A."/>
            <person name="Eastwood D.C."/>
            <person name="Martin F."/>
            <person name="Cullen D."/>
            <person name="Grigoriev I.V."/>
            <person name="Hibbett D.S."/>
        </authorList>
    </citation>
    <scope>NUCLEOTIDE SEQUENCE</scope>
    <source>
        <strain evidence="2">FP-58527</strain>
    </source>
</reference>
<proteinExistence type="predicted"/>
<evidence type="ECO:0000313" key="2">
    <source>
        <dbReference type="Proteomes" id="UP000015241"/>
    </source>
</evidence>
<dbReference type="HOGENOM" id="CLU_1547604_0_0_1"/>
<name>S8DUD3_FOMSC</name>